<dbReference type="Pfam" id="PF00058">
    <property type="entry name" value="Ldl_recept_b"/>
    <property type="match status" value="2"/>
</dbReference>
<keyword evidence="9" id="KW-0675">Receptor</keyword>
<evidence type="ECO:0000256" key="3">
    <source>
        <dbReference type="ARBA" id="ARBA00022536"/>
    </source>
</evidence>
<feature type="region of interest" description="Disordered" evidence="8">
    <location>
        <begin position="1175"/>
        <end position="1208"/>
    </location>
</feature>
<dbReference type="Pfam" id="PF08454">
    <property type="entry name" value="RIH_assoc"/>
    <property type="match status" value="1"/>
</dbReference>
<dbReference type="InterPro" id="IPR013662">
    <property type="entry name" value="RIH_assoc-dom"/>
</dbReference>
<keyword evidence="5" id="KW-0677">Repeat</keyword>
<keyword evidence="6" id="KW-1015">Disulfide bond</keyword>
<dbReference type="FunFam" id="2.120.10.30:FF:000008">
    <property type="entry name" value="Low-density lipoprotein receptor-related protein 4"/>
    <property type="match status" value="1"/>
</dbReference>
<proteinExistence type="predicted"/>
<keyword evidence="2" id="KW-1003">Cell membrane</keyword>
<dbReference type="PROSITE" id="PS51120">
    <property type="entry name" value="LDLRB"/>
    <property type="match status" value="7"/>
</dbReference>
<dbReference type="InterPro" id="IPR050778">
    <property type="entry name" value="Cueball_EGF_LRP_Nidogen"/>
</dbReference>
<dbReference type="OrthoDB" id="664115at2759"/>
<keyword evidence="2" id="KW-0472">Membrane</keyword>
<dbReference type="GO" id="GO:0005886">
    <property type="term" value="C:plasma membrane"/>
    <property type="evidence" value="ECO:0007669"/>
    <property type="project" value="UniProtKB-SubCell"/>
</dbReference>
<feature type="region of interest" description="Disordered" evidence="8">
    <location>
        <begin position="1115"/>
        <end position="1144"/>
    </location>
</feature>
<feature type="non-terminal residue" evidence="9">
    <location>
        <position position="1426"/>
    </location>
</feature>
<keyword evidence="7" id="KW-0325">Glycoprotein</keyword>
<dbReference type="SMART" id="SM00135">
    <property type="entry name" value="LY"/>
    <property type="match status" value="11"/>
</dbReference>
<dbReference type="Proteomes" id="UP001152795">
    <property type="component" value="Unassembled WGS sequence"/>
</dbReference>
<evidence type="ECO:0000256" key="6">
    <source>
        <dbReference type="ARBA" id="ARBA00023157"/>
    </source>
</evidence>
<name>A0A6S7HTL5_PARCT</name>
<keyword evidence="4" id="KW-0732">Signal</keyword>
<dbReference type="Gene3D" id="2.120.10.30">
    <property type="entry name" value="TolB, C-terminal domain"/>
    <property type="match status" value="3"/>
</dbReference>
<evidence type="ECO:0000313" key="9">
    <source>
        <dbReference type="EMBL" id="CAB3997891.1"/>
    </source>
</evidence>
<dbReference type="FunFam" id="2.120.10.30:FF:000241">
    <property type="entry name" value="Low-density lipoprotein receptor-related protein 6"/>
    <property type="match status" value="1"/>
</dbReference>
<evidence type="ECO:0000256" key="1">
    <source>
        <dbReference type="ARBA" id="ARBA00004251"/>
    </source>
</evidence>
<evidence type="ECO:0000256" key="8">
    <source>
        <dbReference type="SAM" id="MobiDB-lite"/>
    </source>
</evidence>
<dbReference type="InterPro" id="IPR009030">
    <property type="entry name" value="Growth_fac_rcpt_cys_sf"/>
</dbReference>
<feature type="compositionally biased region" description="Basic and acidic residues" evidence="8">
    <location>
        <begin position="1182"/>
        <end position="1192"/>
    </location>
</feature>
<organism evidence="9 10">
    <name type="scientific">Paramuricea clavata</name>
    <name type="common">Red gorgonian</name>
    <name type="synonym">Violescent sea-whip</name>
    <dbReference type="NCBI Taxonomy" id="317549"/>
    <lineage>
        <taxon>Eukaryota</taxon>
        <taxon>Metazoa</taxon>
        <taxon>Cnidaria</taxon>
        <taxon>Anthozoa</taxon>
        <taxon>Octocorallia</taxon>
        <taxon>Malacalcyonacea</taxon>
        <taxon>Plexauridae</taxon>
        <taxon>Paramuricea</taxon>
    </lineage>
</organism>
<keyword evidence="10" id="KW-1185">Reference proteome</keyword>
<dbReference type="InterPro" id="IPR011042">
    <property type="entry name" value="6-blade_b-propeller_TolB-like"/>
</dbReference>
<evidence type="ECO:0000256" key="7">
    <source>
        <dbReference type="ARBA" id="ARBA00023180"/>
    </source>
</evidence>
<dbReference type="PANTHER" id="PTHR46513:SF13">
    <property type="entry name" value="EGF-LIKE DOMAIN-CONTAINING PROTEIN"/>
    <property type="match status" value="1"/>
</dbReference>
<gene>
    <name evidence="9" type="ORF">PACLA_8A011686</name>
</gene>
<dbReference type="SMART" id="SM00181">
    <property type="entry name" value="EGF"/>
    <property type="match status" value="2"/>
</dbReference>
<evidence type="ECO:0000313" key="10">
    <source>
        <dbReference type="Proteomes" id="UP001152795"/>
    </source>
</evidence>
<comment type="subcellular location">
    <subcellularLocation>
        <location evidence="1">Cell membrane</location>
        <topology evidence="1">Single-pass type I membrane protein</topology>
    </subcellularLocation>
</comment>
<evidence type="ECO:0000256" key="5">
    <source>
        <dbReference type="ARBA" id="ARBA00022737"/>
    </source>
</evidence>
<keyword evidence="3" id="KW-0245">EGF-like domain</keyword>
<sequence>PRPLLVLSNEAEITIEALQSPNKTKSFVGDLKNALAVDYWLEGNLVFWTDTVLRTITSASLNGTMSKDVVKFGLEIPCGLAVDWLGRKIFWADSESGRIELSNLDGTQRKAIFWQPLGRLRAIALHPHKGYMFWTEWDTGEKFTKSSIARAHMDGTDVMRIIYQDIYWPNSLAVDYIPERLFFADAKRGLIESSDLDGSSRRVIMRSIMLQPFSITIFEDQLYWTDTARKAIFQASKFDGSGNHMIRRNVKSPMGISIIHRSRQAHGNYNCGKDNGGCSHICLPSSSGRSCTCPTGFQMLNSTHCAEKIDKFVAYVGDYVVRQISLDTDDMLDVVLPFEYVVDVIAMDWDPITDAMYWAGSYDDEITIRKGKMRPPYYEAVVQKISGKLSGIGVDWLTRKLYWSEEERNHILVSTLDGSSSTVVLWRKIVKPRNLLLHVEKRYLYWTSHGSVVSINRAGMDGFSREKIISGGLINPSDLTLDKVKNILYWVDGGEKVYYISLETRKRNFYKVSYYSTTLNPFTIGIDGDRFFWTDSNLKKVLLMNLGEKNDAKVIGKYKSNPVRLAVFEQVQGQENHPCTSNNGNCSHLCVLSPSQTFRCFCPAGRHLRADNKTCQDASEMSRFVLVNSNGRLYQVPLSVPYKTDIMITSEGNKDVFAFDVDVKHRSVYFIKKTIKKKEMCHVSLSGGNHTCILSDILRAPGDIAYDPVRHYIYWTDFLTKKIYLAGRNGEFWTVIIWKNLDLPSSITIAYQHGRQPDASLENYVTSTIMDVIANFFTSPFSQCSTTIDAHQLVFVKILQSVYRLSQCSSLTGSQKYNVENCIRTLCEVAKTRSIAIPGDLDAQITMMFNQTIIMAKSTQKWLSRGKKKESVVNKPISKDYRNIIEGLQDIVCLLEEQLRPLIQAEESVLVDILYKPELMFPPKSECRSKSEKGGFISRLIKHTERFVEDEEGLCIQVLQHLRNMVERETRFGRKAANLRSLLLKRYFGDNYPKIMEASEDKTSQTKNTSVRGDTRILKRAGVSLAEMQCQLNNCGATDLVIDIIMKKPSYHVFVECIKLGISLLEGGNHLIQISFYGRFVNGKSEAFFQNVHDKMKEADSAIKNNMIVMAESNCVTSESSETPQGNAQQNTAKSTSGRKNTFGTGLHTLPSYLDMSDEVKEQLADAATHTTRAYAVVRRSRQPDADTEHGKTGASENRSLASARSPGFNGGSSVALNEVLLVKPIMRILQLLCENHNHHLQNYIREQDNKTSYNLVLQTLQFLDCICGSTSGSLGLLGLYINEDNVELIKQCLESLTEYCQGPCPENQNDIALHDSNGVDIISALVVNDINPLAKQRMDLVLELKNNACKALLAILESRNDSENAERILCSLSPKQLVESCKKVYDHEGFNNNNDFECDISPRDVGHNIYILAHQVCIPYLFSTK</sequence>
<dbReference type="PANTHER" id="PTHR46513">
    <property type="entry name" value="VITELLOGENIN RECEPTOR-LIKE PROTEIN-RELATED-RELATED"/>
    <property type="match status" value="1"/>
</dbReference>
<dbReference type="Pfam" id="PF14670">
    <property type="entry name" value="FXa_inhibition"/>
    <property type="match status" value="1"/>
</dbReference>
<reference evidence="9" key="1">
    <citation type="submission" date="2020-04" db="EMBL/GenBank/DDBJ databases">
        <authorList>
            <person name="Alioto T."/>
            <person name="Alioto T."/>
            <person name="Gomez Garrido J."/>
        </authorList>
    </citation>
    <scope>NUCLEOTIDE SEQUENCE</scope>
    <source>
        <strain evidence="9">A484AB</strain>
    </source>
</reference>
<dbReference type="SUPFAM" id="SSF63825">
    <property type="entry name" value="YWTD domain"/>
    <property type="match status" value="3"/>
</dbReference>
<dbReference type="InterPro" id="IPR000742">
    <property type="entry name" value="EGF"/>
</dbReference>
<evidence type="ECO:0000256" key="4">
    <source>
        <dbReference type="ARBA" id="ARBA00022729"/>
    </source>
</evidence>
<dbReference type="EMBL" id="CACRXK020003218">
    <property type="protein sequence ID" value="CAB3997891.1"/>
    <property type="molecule type" value="Genomic_DNA"/>
</dbReference>
<evidence type="ECO:0000256" key="2">
    <source>
        <dbReference type="ARBA" id="ARBA00022475"/>
    </source>
</evidence>
<dbReference type="SUPFAM" id="SSF57184">
    <property type="entry name" value="Growth factor receptor domain"/>
    <property type="match status" value="1"/>
</dbReference>
<accession>A0A6S7HTL5</accession>
<comment type="caution">
    <text evidence="9">The sequence shown here is derived from an EMBL/GenBank/DDBJ whole genome shotgun (WGS) entry which is preliminary data.</text>
</comment>
<protein>
    <submittedName>
        <fullName evidence="9">Inositol 1,4,5-trisphosphate receptor-like</fullName>
    </submittedName>
</protein>
<dbReference type="InterPro" id="IPR000033">
    <property type="entry name" value="LDLR_classB_rpt"/>
</dbReference>